<reference evidence="15 16" key="1">
    <citation type="journal article" name="Nat. Commun.">
        <title>Undinarchaeota illuminate DPANN phylogeny and the impact of gene transfer on archaeal evolution.</title>
        <authorList>
            <person name="Dombrowski N."/>
            <person name="Williams T.A."/>
            <person name="Sun J."/>
            <person name="Woodcroft B.J."/>
            <person name="Lee J.H."/>
            <person name="Minh B.Q."/>
            <person name="Rinke C."/>
            <person name="Spang A."/>
        </authorList>
    </citation>
    <scope>NUCLEOTIDE SEQUENCE [LARGE SCALE GENOMIC DNA]</scope>
    <source>
        <strain evidence="15">MAG_bin17</strain>
    </source>
</reference>
<dbReference type="SUPFAM" id="SSF75217">
    <property type="entry name" value="alpha/beta knot"/>
    <property type="match status" value="1"/>
</dbReference>
<evidence type="ECO:0000256" key="4">
    <source>
        <dbReference type="ARBA" id="ARBA00011738"/>
    </source>
</evidence>
<name>A0A832UL98_9ARCH</name>
<dbReference type="Gene3D" id="3.40.1280.10">
    <property type="match status" value="1"/>
</dbReference>
<keyword evidence="9 14" id="KW-0808">Transferase</keyword>
<evidence type="ECO:0000256" key="1">
    <source>
        <dbReference type="ARBA" id="ARBA00003959"/>
    </source>
</evidence>
<protein>
    <recommendedName>
        <fullName evidence="6 14">tRNA (cytidine(56)-2'-O)-methyltransferase</fullName>
        <ecNumber evidence="5 14">2.1.1.206</ecNumber>
    </recommendedName>
    <alternativeName>
        <fullName evidence="12 14">tRNA ribose 2'-O-methyltransferase aTrm56</fullName>
    </alternativeName>
</protein>
<keyword evidence="10 14" id="KW-0949">S-adenosyl-L-methionine</keyword>
<keyword evidence="16" id="KW-1185">Reference proteome</keyword>
<keyword evidence="11 14" id="KW-0819">tRNA processing</keyword>
<dbReference type="PANTHER" id="PTHR42197">
    <property type="entry name" value="TRNA (CYTIDINE(56)-2'-O)-METHYLTRANSFERASE"/>
    <property type="match status" value="1"/>
</dbReference>
<dbReference type="InterPro" id="IPR002845">
    <property type="entry name" value="tRNA_mtfrase_aTrm56"/>
</dbReference>
<evidence type="ECO:0000256" key="5">
    <source>
        <dbReference type="ARBA" id="ARBA00012624"/>
    </source>
</evidence>
<accession>A0A832UL98</accession>
<evidence type="ECO:0000313" key="15">
    <source>
        <dbReference type="EMBL" id="HIJ99233.1"/>
    </source>
</evidence>
<dbReference type="AlphaFoldDB" id="A0A832UL98"/>
<dbReference type="Pfam" id="PF01994">
    <property type="entry name" value="Trm56"/>
    <property type="match status" value="1"/>
</dbReference>
<dbReference type="EMBL" id="DVAD01000001">
    <property type="protein sequence ID" value="HIJ99233.1"/>
    <property type="molecule type" value="Genomic_DNA"/>
</dbReference>
<proteinExistence type="inferred from homology"/>
<keyword evidence="8 14" id="KW-0489">Methyltransferase</keyword>
<evidence type="ECO:0000256" key="7">
    <source>
        <dbReference type="ARBA" id="ARBA00022490"/>
    </source>
</evidence>
<dbReference type="GO" id="GO:0002128">
    <property type="term" value="P:tRNA nucleoside ribose methylation"/>
    <property type="evidence" value="ECO:0007669"/>
    <property type="project" value="UniProtKB-UniRule"/>
</dbReference>
<comment type="subcellular location">
    <subcellularLocation>
        <location evidence="2 14">Cytoplasm</location>
    </subcellularLocation>
</comment>
<dbReference type="PIRSF" id="PIRSF016123">
    <property type="entry name" value="UCP016123"/>
    <property type="match status" value="1"/>
</dbReference>
<dbReference type="GO" id="GO:0005737">
    <property type="term" value="C:cytoplasm"/>
    <property type="evidence" value="ECO:0007669"/>
    <property type="project" value="UniProtKB-SubCell"/>
</dbReference>
<feature type="binding site" evidence="14">
    <location>
        <position position="81"/>
    </location>
    <ligand>
        <name>S-adenosyl-L-methionine</name>
        <dbReference type="ChEBI" id="CHEBI:59789"/>
    </ligand>
</feature>
<dbReference type="InterPro" id="IPR029028">
    <property type="entry name" value="Alpha/beta_knot_MTases"/>
</dbReference>
<evidence type="ECO:0000256" key="11">
    <source>
        <dbReference type="ARBA" id="ARBA00022694"/>
    </source>
</evidence>
<evidence type="ECO:0000256" key="2">
    <source>
        <dbReference type="ARBA" id="ARBA00004496"/>
    </source>
</evidence>
<comment type="catalytic activity">
    <reaction evidence="13 14">
        <text>cytidine(56) in tRNA + S-adenosyl-L-methionine = 2'-O-methylcytidine(56) in tRNA + S-adenosyl-L-homocysteine + H(+)</text>
        <dbReference type="Rhea" id="RHEA:42968"/>
        <dbReference type="Rhea" id="RHEA-COMP:10308"/>
        <dbReference type="Rhea" id="RHEA-COMP:10309"/>
        <dbReference type="ChEBI" id="CHEBI:15378"/>
        <dbReference type="ChEBI" id="CHEBI:57856"/>
        <dbReference type="ChEBI" id="CHEBI:59789"/>
        <dbReference type="ChEBI" id="CHEBI:74495"/>
        <dbReference type="ChEBI" id="CHEBI:82748"/>
        <dbReference type="EC" id="2.1.1.206"/>
    </reaction>
</comment>
<dbReference type="InterPro" id="IPR029026">
    <property type="entry name" value="tRNA_m1G_MTases_N"/>
</dbReference>
<comment type="caution">
    <text evidence="14">Lacks conserved residue(s) required for the propagation of feature annotation.</text>
</comment>
<evidence type="ECO:0000256" key="12">
    <source>
        <dbReference type="ARBA" id="ARBA00029826"/>
    </source>
</evidence>
<evidence type="ECO:0000256" key="6">
    <source>
        <dbReference type="ARBA" id="ARBA00013709"/>
    </source>
</evidence>
<comment type="similarity">
    <text evidence="3 14">Belongs to the aTrm56 family.</text>
</comment>
<organism evidence="15 16">
    <name type="scientific">Candidatus Undinarchaeum marinum</name>
    <dbReference type="NCBI Taxonomy" id="2756141"/>
    <lineage>
        <taxon>Archaea</taxon>
        <taxon>Candidatus Undinarchaeota</taxon>
        <taxon>Candidatus Undinarchaeia</taxon>
        <taxon>Candidatus Undinarchaeales</taxon>
        <taxon>Candidatus Undinarchaeaceae</taxon>
        <taxon>Candidatus Undinarchaeum</taxon>
    </lineage>
</organism>
<gene>
    <name evidence="15" type="ORF">H1011_00200</name>
</gene>
<evidence type="ECO:0000256" key="14">
    <source>
        <dbReference type="HAMAP-Rule" id="MF_00077"/>
    </source>
</evidence>
<evidence type="ECO:0000256" key="10">
    <source>
        <dbReference type="ARBA" id="ARBA00022691"/>
    </source>
</evidence>
<dbReference type="HAMAP" id="MF_00077">
    <property type="entry name" value="tRNA_methyltr_aTrm56"/>
    <property type="match status" value="1"/>
</dbReference>
<comment type="subunit">
    <text evidence="4 14">Homodimer.</text>
</comment>
<evidence type="ECO:0000313" key="16">
    <source>
        <dbReference type="Proteomes" id="UP000604391"/>
    </source>
</evidence>
<dbReference type="Proteomes" id="UP000604391">
    <property type="component" value="Unassembled WGS sequence"/>
</dbReference>
<dbReference type="EC" id="2.1.1.206" evidence="5 14"/>
<evidence type="ECO:0000256" key="13">
    <source>
        <dbReference type="ARBA" id="ARBA00047792"/>
    </source>
</evidence>
<dbReference type="GO" id="GO:0106059">
    <property type="term" value="F:tRNA (cytidine(56)-2'-O)-methyltransferase activity"/>
    <property type="evidence" value="ECO:0007669"/>
    <property type="project" value="UniProtKB-EC"/>
</dbReference>
<dbReference type="PANTHER" id="PTHR42197:SF1">
    <property type="entry name" value="TRNA (CYTIDINE(56)-2'-O)-METHYLTRANSFERASE"/>
    <property type="match status" value="1"/>
</dbReference>
<comment type="caution">
    <text evidence="15">The sequence shown here is derived from an EMBL/GenBank/DDBJ whole genome shotgun (WGS) entry which is preliminary data.</text>
</comment>
<evidence type="ECO:0000256" key="3">
    <source>
        <dbReference type="ARBA" id="ARBA00010324"/>
    </source>
</evidence>
<evidence type="ECO:0000256" key="9">
    <source>
        <dbReference type="ARBA" id="ARBA00022679"/>
    </source>
</evidence>
<keyword evidence="7 14" id="KW-0963">Cytoplasm</keyword>
<sequence length="170" mass="18927">MEAEVLRLGHRAHRDARVSTHIGLVARALGASKLHYSGQKDDSLEKSINDISDRWGGDFEADYVKNWKKFAKEFDGIKVHLTMYGDLVQNKIEKMVGKKVLIIIGGQKVPGEVYDIADYNIAVTGQPHSEIAALAVFLDRHSRGKALETEFPDADISVKPSERGKDIVKK</sequence>
<evidence type="ECO:0000256" key="8">
    <source>
        <dbReference type="ARBA" id="ARBA00022603"/>
    </source>
</evidence>
<comment type="function">
    <text evidence="1 14">Specifically catalyzes the AdoMet-dependent 2'-O-ribose methylation of cytidine at position 56 in tRNAs.</text>
</comment>